<dbReference type="Proteomes" id="UP001224122">
    <property type="component" value="Unassembled WGS sequence"/>
</dbReference>
<keyword evidence="3" id="KW-0328">Glycosyltransferase</keyword>
<evidence type="ECO:0000256" key="3">
    <source>
        <dbReference type="ARBA" id="ARBA00022676"/>
    </source>
</evidence>
<keyword evidence="2" id="KW-1003">Cell membrane</keyword>
<feature type="domain" description="Glycosyltransferase RgtA/B/C/D-like" evidence="9">
    <location>
        <begin position="72"/>
        <end position="228"/>
    </location>
</feature>
<accession>A0ABT9XNQ1</accession>
<dbReference type="Pfam" id="PF13231">
    <property type="entry name" value="PMT_2"/>
    <property type="match status" value="1"/>
</dbReference>
<dbReference type="InterPro" id="IPR050297">
    <property type="entry name" value="LipidA_mod_glycosyltrf_83"/>
</dbReference>
<comment type="subcellular location">
    <subcellularLocation>
        <location evidence="1">Cell membrane</location>
        <topology evidence="1">Multi-pass membrane protein</topology>
    </subcellularLocation>
</comment>
<sequence length="485" mass="56085">MDRPNNKSDILYFFTILILLVMAAFNLFDRLGYFPIYSWDEARHGVSAYEMIKNNNYIVNTYRDKIDYWNLKPLLSFWAIIAGYKIAGFNALGLRLFSAIFAMLTIIMVTVFVCKKYGKVASIISMVVLSTCTQFLINHSARTGDADSLFVFLFTIANLSLLLWNKNIKWLYVSGLAFAFAFLTKSWHSGNIAIIMVLYLFFTGKYKQLSFKNWFFLGMCMFLPILIWGVFRYQYDGLKFFKEMILYDLLQRSSTTIEGHVGGVLYYVSILLRFFSFWIMILCPLVLLFFLKRNFSIKKLISSKKKNDMIGVCLWVLVPFLLFTVAKTKIRWYILPVYPALSIIVGALASKFLMKGKWIPRVILILSILFVSVNYEWDIDKYLSHPLPDLKQSLIEKITKKTETKGDSLYIYHPSSTANWLQSEVLTAELADDLHVENGGLNEFLKAKNALLMIPKKLCNVQLISSNQLKVITSNQWGYLVYKNS</sequence>
<dbReference type="EMBL" id="JAUSTW010000001">
    <property type="protein sequence ID" value="MDQ0197180.1"/>
    <property type="molecule type" value="Genomic_DNA"/>
</dbReference>
<keyword evidence="6 8" id="KW-1133">Transmembrane helix</keyword>
<organism evidence="10 11">
    <name type="scientific">Neobacillus ginsengisoli</name>
    <dbReference type="NCBI Taxonomy" id="904295"/>
    <lineage>
        <taxon>Bacteria</taxon>
        <taxon>Bacillati</taxon>
        <taxon>Bacillota</taxon>
        <taxon>Bacilli</taxon>
        <taxon>Bacillales</taxon>
        <taxon>Bacillaceae</taxon>
        <taxon>Neobacillus</taxon>
    </lineage>
</organism>
<name>A0ABT9XNQ1_9BACI</name>
<feature type="transmembrane region" description="Helical" evidence="8">
    <location>
        <begin position="149"/>
        <end position="165"/>
    </location>
</feature>
<keyword evidence="4" id="KW-0808">Transferase</keyword>
<evidence type="ECO:0000256" key="5">
    <source>
        <dbReference type="ARBA" id="ARBA00022692"/>
    </source>
</evidence>
<evidence type="ECO:0000256" key="4">
    <source>
        <dbReference type="ARBA" id="ARBA00022679"/>
    </source>
</evidence>
<keyword evidence="7 8" id="KW-0472">Membrane</keyword>
<comment type="caution">
    <text evidence="10">The sequence shown here is derived from an EMBL/GenBank/DDBJ whole genome shotgun (WGS) entry which is preliminary data.</text>
</comment>
<proteinExistence type="predicted"/>
<evidence type="ECO:0000259" key="9">
    <source>
        <dbReference type="Pfam" id="PF13231"/>
    </source>
</evidence>
<feature type="transmembrane region" description="Helical" evidence="8">
    <location>
        <begin position="358"/>
        <end position="377"/>
    </location>
</feature>
<dbReference type="RefSeq" id="WP_307403954.1">
    <property type="nucleotide sequence ID" value="NZ_JAUSTW010000001.1"/>
</dbReference>
<evidence type="ECO:0000256" key="8">
    <source>
        <dbReference type="SAM" id="Phobius"/>
    </source>
</evidence>
<feature type="transmembrane region" description="Helical" evidence="8">
    <location>
        <begin position="214"/>
        <end position="231"/>
    </location>
</feature>
<evidence type="ECO:0000313" key="11">
    <source>
        <dbReference type="Proteomes" id="UP001224122"/>
    </source>
</evidence>
<feature type="transmembrane region" description="Helical" evidence="8">
    <location>
        <begin position="177"/>
        <end position="202"/>
    </location>
</feature>
<reference evidence="10 11" key="1">
    <citation type="submission" date="2023-07" db="EMBL/GenBank/DDBJ databases">
        <title>Genomic Encyclopedia of Type Strains, Phase IV (KMG-IV): sequencing the most valuable type-strain genomes for metagenomic binning, comparative biology and taxonomic classification.</title>
        <authorList>
            <person name="Goeker M."/>
        </authorList>
    </citation>
    <scope>NUCLEOTIDE SEQUENCE [LARGE SCALE GENOMIC DNA]</scope>
    <source>
        <strain evidence="10 11">DSM 27594</strain>
    </source>
</reference>
<dbReference type="PANTHER" id="PTHR33908">
    <property type="entry name" value="MANNOSYLTRANSFERASE YKCB-RELATED"/>
    <property type="match status" value="1"/>
</dbReference>
<dbReference type="InterPro" id="IPR038731">
    <property type="entry name" value="RgtA/B/C-like"/>
</dbReference>
<evidence type="ECO:0000256" key="7">
    <source>
        <dbReference type="ARBA" id="ARBA00023136"/>
    </source>
</evidence>
<feature type="transmembrane region" description="Helical" evidence="8">
    <location>
        <begin position="264"/>
        <end position="289"/>
    </location>
</feature>
<keyword evidence="11" id="KW-1185">Reference proteome</keyword>
<feature type="transmembrane region" description="Helical" evidence="8">
    <location>
        <begin position="94"/>
        <end position="113"/>
    </location>
</feature>
<dbReference type="PANTHER" id="PTHR33908:SF3">
    <property type="entry name" value="UNDECAPRENYL PHOSPHATE-ALPHA-4-AMINO-4-DEOXY-L-ARABINOSE ARABINOSYL TRANSFERASE"/>
    <property type="match status" value="1"/>
</dbReference>
<feature type="transmembrane region" description="Helical" evidence="8">
    <location>
        <begin position="119"/>
        <end position="137"/>
    </location>
</feature>
<evidence type="ECO:0000256" key="1">
    <source>
        <dbReference type="ARBA" id="ARBA00004651"/>
    </source>
</evidence>
<protein>
    <submittedName>
        <fullName evidence="10">4-amino-4-deoxy-L-arabinose transferase-like glycosyltransferase</fullName>
    </submittedName>
</protein>
<evidence type="ECO:0000313" key="10">
    <source>
        <dbReference type="EMBL" id="MDQ0197180.1"/>
    </source>
</evidence>
<evidence type="ECO:0000256" key="2">
    <source>
        <dbReference type="ARBA" id="ARBA00022475"/>
    </source>
</evidence>
<evidence type="ECO:0000256" key="6">
    <source>
        <dbReference type="ARBA" id="ARBA00022989"/>
    </source>
</evidence>
<feature type="transmembrane region" description="Helical" evidence="8">
    <location>
        <begin position="309"/>
        <end position="326"/>
    </location>
</feature>
<feature type="transmembrane region" description="Helical" evidence="8">
    <location>
        <begin position="10"/>
        <end position="28"/>
    </location>
</feature>
<gene>
    <name evidence="10" type="ORF">J2S10_000285</name>
</gene>
<keyword evidence="5 8" id="KW-0812">Transmembrane</keyword>